<dbReference type="RefSeq" id="WP_156339037.1">
    <property type="nucleotide sequence ID" value="NZ_CP012159.1"/>
</dbReference>
<dbReference type="AlphaFoldDB" id="A0A0K1EPA3"/>
<evidence type="ECO:0008006" key="3">
    <source>
        <dbReference type="Google" id="ProtNLM"/>
    </source>
</evidence>
<gene>
    <name evidence="1" type="ORF">CMC5_067130</name>
</gene>
<dbReference type="KEGG" id="ccro:CMC5_067130"/>
<accession>A0A0K1EPA3</accession>
<proteinExistence type="predicted"/>
<evidence type="ECO:0000313" key="2">
    <source>
        <dbReference type="Proteomes" id="UP000067626"/>
    </source>
</evidence>
<sequence length="57" mass="6398">MTIVLNHFIVPARDRGVSARFFADMMGLMVSPQEGRFIPVRVNADLTEMFTRVTPAS</sequence>
<dbReference type="STRING" id="52.CMC5_067130"/>
<dbReference type="EMBL" id="CP012159">
    <property type="protein sequence ID" value="AKT42487.1"/>
    <property type="molecule type" value="Genomic_DNA"/>
</dbReference>
<name>A0A0K1EPA3_CHOCO</name>
<keyword evidence="2" id="KW-1185">Reference proteome</keyword>
<organism evidence="1 2">
    <name type="scientific">Chondromyces crocatus</name>
    <dbReference type="NCBI Taxonomy" id="52"/>
    <lineage>
        <taxon>Bacteria</taxon>
        <taxon>Pseudomonadati</taxon>
        <taxon>Myxococcota</taxon>
        <taxon>Polyangia</taxon>
        <taxon>Polyangiales</taxon>
        <taxon>Polyangiaceae</taxon>
        <taxon>Chondromyces</taxon>
    </lineage>
</organism>
<reference evidence="1 2" key="1">
    <citation type="submission" date="2015-07" db="EMBL/GenBank/DDBJ databases">
        <title>Genome analysis of myxobacterium Chondromyces crocatus Cm c5 reveals a high potential for natural compound synthesis and the genetic basis for the loss of fruiting body formation.</title>
        <authorList>
            <person name="Zaburannyi N."/>
            <person name="Bunk B."/>
            <person name="Maier J."/>
            <person name="Overmann J."/>
            <person name="Mueller R."/>
        </authorList>
    </citation>
    <scope>NUCLEOTIDE SEQUENCE [LARGE SCALE GENOMIC DNA]</scope>
    <source>
        <strain evidence="1 2">Cm c5</strain>
    </source>
</reference>
<dbReference type="Proteomes" id="UP000067626">
    <property type="component" value="Chromosome"/>
</dbReference>
<protein>
    <recommendedName>
        <fullName evidence="3">Glyoxalase</fullName>
    </recommendedName>
</protein>
<dbReference type="OrthoDB" id="9812656at2"/>
<evidence type="ECO:0000313" key="1">
    <source>
        <dbReference type="EMBL" id="AKT42487.1"/>
    </source>
</evidence>